<evidence type="ECO:0000256" key="5">
    <source>
        <dbReference type="ARBA" id="ARBA00022737"/>
    </source>
</evidence>
<dbReference type="STRING" id="741276.A0A2S5BE96"/>
<evidence type="ECO:0000256" key="11">
    <source>
        <dbReference type="RuleBase" id="RU364014"/>
    </source>
</evidence>
<feature type="repeat" description="WD" evidence="10">
    <location>
        <begin position="173"/>
        <end position="214"/>
    </location>
</feature>
<keyword evidence="4 10" id="KW-0853">WD repeat</keyword>
<keyword evidence="16" id="KW-1185">Reference proteome</keyword>
<feature type="region of interest" description="Disordered" evidence="12">
    <location>
        <begin position="477"/>
        <end position="509"/>
    </location>
</feature>
<evidence type="ECO:0000313" key="15">
    <source>
        <dbReference type="EMBL" id="POY75073.1"/>
    </source>
</evidence>
<comment type="function">
    <text evidence="11">Required for replication-independent chromatin assembly and for the periodic repression of histone gene transcription during the cell cycle.</text>
</comment>
<dbReference type="GO" id="GO:0006351">
    <property type="term" value="P:DNA-templated transcription"/>
    <property type="evidence" value="ECO:0007669"/>
    <property type="project" value="InterPro"/>
</dbReference>
<proteinExistence type="inferred from homology"/>
<dbReference type="PROSITE" id="PS50294">
    <property type="entry name" value="WD_REPEATS_REGION"/>
    <property type="match status" value="3"/>
</dbReference>
<organism evidence="15 16">
    <name type="scientific">Rhodotorula taiwanensis</name>
    <dbReference type="NCBI Taxonomy" id="741276"/>
    <lineage>
        <taxon>Eukaryota</taxon>
        <taxon>Fungi</taxon>
        <taxon>Dikarya</taxon>
        <taxon>Basidiomycota</taxon>
        <taxon>Pucciniomycotina</taxon>
        <taxon>Microbotryomycetes</taxon>
        <taxon>Sporidiobolales</taxon>
        <taxon>Sporidiobolaceae</taxon>
        <taxon>Rhodotorula</taxon>
    </lineage>
</organism>
<keyword evidence="9 11" id="KW-0539">Nucleus</keyword>
<feature type="region of interest" description="Disordered" evidence="12">
    <location>
        <begin position="819"/>
        <end position="849"/>
    </location>
</feature>
<dbReference type="Gene3D" id="2.130.10.10">
    <property type="entry name" value="YVTN repeat-like/Quinoprotein amine dehydrogenase"/>
    <property type="match status" value="2"/>
</dbReference>
<dbReference type="GO" id="GO:0031491">
    <property type="term" value="F:nucleosome binding"/>
    <property type="evidence" value="ECO:0007669"/>
    <property type="project" value="TreeGrafter"/>
</dbReference>
<gene>
    <name evidence="15" type="ORF">BMF94_1702</name>
</gene>
<evidence type="ECO:0000256" key="7">
    <source>
        <dbReference type="ARBA" id="ARBA00023015"/>
    </source>
</evidence>
<feature type="domain" description="CAF1B/HIR1 beta-propeller" evidence="14">
    <location>
        <begin position="24"/>
        <end position="360"/>
    </location>
</feature>
<keyword evidence="7 11" id="KW-0805">Transcription regulation</keyword>
<evidence type="ECO:0000256" key="8">
    <source>
        <dbReference type="ARBA" id="ARBA00023163"/>
    </source>
</evidence>
<dbReference type="InterPro" id="IPR015943">
    <property type="entry name" value="WD40/YVTN_repeat-like_dom_sf"/>
</dbReference>
<evidence type="ECO:0000256" key="2">
    <source>
        <dbReference type="ARBA" id="ARBA00007306"/>
    </source>
</evidence>
<sequence>MHVIKPSWVAHPDETRATKPDLTIFSLDVHPDNSRLATGGLDSLVKVWSTVPILHEQAELDGDEKCPKLLSTLNAHTGVVMSVRWNHAGSYLASGSDDRVVVIWAHDGGRGGKVWGSETVNVENWKATRRLVGHQSDVAGVAWSPDDSYIASVGLDNVVLVWSGQSFELVRKLDAHVGFVKGVVFDPVGQYLATQADDNSLKIWRTDDWQLERNITEPFEDAPKATILRPAWSPDGAFVVTPNSMNGPVFCAAVISRADWSSPASLIGHSDMVQVAAYNPLIFVRDASQPPSMTNVCSLLAICSQGTVSLWFTDLSQPFAVLTDLFDRDVLDLSWSKDGKQLWASSSDGQIAVATFEYAEFAPVAPEGTRELLYRQYGYTPRNRPLLPRPVAAAVTTMTNGTSGGGGTVHQPNALVARKGPGAKRPRTIVPQSAPVVASAAFMNAPVAAGPAPSMNAYASTSAAAAAAPGYYDAPLNARKRRAPPPDEYPYYDDEPPLQEAGYGSAQRFSTASHRLQGHTLGRGDPAPDPLRELVPAYAKYNREVTFRVTNKGKEREGDRPRSLAVPAVMSVGKLGVEDSDAKDTLEWRNFADGPRASLFLRVASRVFTSQADLLDCWHAGKGEAEVTVVTTKKPLWTDYVPRYVVAAAGSPVFTAVSLEDGSLVVWSPTGRRLLPTLVLDAPCSFLTAEGPYLMAITALGTLTVWNLSPSIPKPRSIYPPLNISSLLASSSSQLHPEPVITTSALLPNGTPLLSLDSGATYSYDADLAAWTRVSETWWTKADTWEGRRGRNAAAVVAVAAGRGIVRTIEAAINEVAATNGDVEPTTEEATTTDATTPEGPPAEPTASDSTYRIAIALSHLESRLKAAEALDSPSEYRMFLLAYAKKLGEADLRSKAEELVKDLLGPVYYKPGRKEEDEWCPTVAGLQKRELLKTVLSELGTGFLHLERHSGGELTVFAPAAKHKITGSLAADYQEMVKKITAS</sequence>
<feature type="compositionally biased region" description="Low complexity" evidence="12">
    <location>
        <begin position="828"/>
        <end position="838"/>
    </location>
</feature>
<name>A0A2S5BE96_9BASI</name>
<accession>A0A2S5BE96</accession>
<comment type="caution">
    <text evidence="15">The sequence shown here is derived from an EMBL/GenBank/DDBJ whole genome shotgun (WGS) entry which is preliminary data.</text>
</comment>
<dbReference type="SUPFAM" id="SSF50978">
    <property type="entry name" value="WD40 repeat-like"/>
    <property type="match status" value="1"/>
</dbReference>
<dbReference type="EMBL" id="PJQD01000019">
    <property type="protein sequence ID" value="POY75073.1"/>
    <property type="molecule type" value="Genomic_DNA"/>
</dbReference>
<dbReference type="AlphaFoldDB" id="A0A2S5BE96"/>
<evidence type="ECO:0000256" key="1">
    <source>
        <dbReference type="ARBA" id="ARBA00004123"/>
    </source>
</evidence>
<feature type="repeat" description="WD" evidence="10">
    <location>
        <begin position="73"/>
        <end position="104"/>
    </location>
</feature>
<evidence type="ECO:0000256" key="10">
    <source>
        <dbReference type="PROSITE-ProRule" id="PRU00221"/>
    </source>
</evidence>
<evidence type="ECO:0000256" key="6">
    <source>
        <dbReference type="ARBA" id="ARBA00022853"/>
    </source>
</evidence>
<dbReference type="CDD" id="cd00200">
    <property type="entry name" value="WD40"/>
    <property type="match status" value="1"/>
</dbReference>
<dbReference type="GO" id="GO:0006338">
    <property type="term" value="P:chromatin remodeling"/>
    <property type="evidence" value="ECO:0007669"/>
    <property type="project" value="InterPro"/>
</dbReference>
<feature type="repeat" description="WD" evidence="10">
    <location>
        <begin position="131"/>
        <end position="172"/>
    </location>
</feature>
<dbReference type="OrthoDB" id="1741719at2759"/>
<evidence type="ECO:0000256" key="12">
    <source>
        <dbReference type="SAM" id="MobiDB-lite"/>
    </source>
</evidence>
<dbReference type="InterPro" id="IPR001680">
    <property type="entry name" value="WD40_rpt"/>
</dbReference>
<dbReference type="InterPro" id="IPR031120">
    <property type="entry name" value="HIR1-like"/>
</dbReference>
<keyword evidence="3 11" id="KW-0678">Repressor</keyword>
<dbReference type="GO" id="GO:0000785">
    <property type="term" value="C:chromatin"/>
    <property type="evidence" value="ECO:0007669"/>
    <property type="project" value="TreeGrafter"/>
</dbReference>
<feature type="repeat" description="WD" evidence="10">
    <location>
        <begin position="24"/>
        <end position="49"/>
    </location>
</feature>
<dbReference type="PANTHER" id="PTHR13831">
    <property type="entry name" value="MEMBER OF THE HIR1 FAMILY OF WD-REPEAT PROTEINS"/>
    <property type="match status" value="1"/>
</dbReference>
<dbReference type="SMART" id="SM00320">
    <property type="entry name" value="WD40"/>
    <property type="match status" value="6"/>
</dbReference>
<dbReference type="InterPro" id="IPR036322">
    <property type="entry name" value="WD40_repeat_dom_sf"/>
</dbReference>
<evidence type="ECO:0000256" key="4">
    <source>
        <dbReference type="ARBA" id="ARBA00022574"/>
    </source>
</evidence>
<reference evidence="15 16" key="1">
    <citation type="journal article" date="2018" name="Front. Microbiol.">
        <title>Prospects for Fungal Bioremediation of Acidic Radioactive Waste Sites: Characterization and Genome Sequence of Rhodotorula taiwanensis MD1149.</title>
        <authorList>
            <person name="Tkavc R."/>
            <person name="Matrosova V.Y."/>
            <person name="Grichenko O.E."/>
            <person name="Gostincar C."/>
            <person name="Volpe R.P."/>
            <person name="Klimenkova P."/>
            <person name="Gaidamakova E.K."/>
            <person name="Zhou C.E."/>
            <person name="Stewart B.J."/>
            <person name="Lyman M.G."/>
            <person name="Malfatti S.A."/>
            <person name="Rubinfeld B."/>
            <person name="Courtot M."/>
            <person name="Singh J."/>
            <person name="Dalgard C.L."/>
            <person name="Hamilton T."/>
            <person name="Frey K.G."/>
            <person name="Gunde-Cimerman N."/>
            <person name="Dugan L."/>
            <person name="Daly M.J."/>
        </authorList>
    </citation>
    <scope>NUCLEOTIDE SEQUENCE [LARGE SCALE GENOMIC DNA]</scope>
    <source>
        <strain evidence="15 16">MD1149</strain>
    </source>
</reference>
<feature type="domain" description="Protein HIRA-like C-terminal" evidence="13">
    <location>
        <begin position="671"/>
        <end position="904"/>
    </location>
</feature>
<evidence type="ECO:0000259" key="13">
    <source>
        <dbReference type="Pfam" id="PF07569"/>
    </source>
</evidence>
<protein>
    <recommendedName>
        <fullName evidence="11">Protein HIR</fullName>
    </recommendedName>
</protein>
<dbReference type="PANTHER" id="PTHR13831:SF0">
    <property type="entry name" value="PROTEIN HIRA"/>
    <property type="match status" value="1"/>
</dbReference>
<dbReference type="GO" id="GO:0000417">
    <property type="term" value="C:HIR complex"/>
    <property type="evidence" value="ECO:0007669"/>
    <property type="project" value="TreeGrafter"/>
</dbReference>
<keyword evidence="8 11" id="KW-0804">Transcription</keyword>
<keyword evidence="5 11" id="KW-0677">Repeat</keyword>
<dbReference type="GO" id="GO:0005634">
    <property type="term" value="C:nucleus"/>
    <property type="evidence" value="ECO:0007669"/>
    <property type="project" value="UniProtKB-SubCell"/>
</dbReference>
<dbReference type="Proteomes" id="UP000237144">
    <property type="component" value="Unassembled WGS sequence"/>
</dbReference>
<dbReference type="Pfam" id="PF24105">
    <property type="entry name" value="Beta-prop_CAF1B_HIR1"/>
    <property type="match status" value="1"/>
</dbReference>
<evidence type="ECO:0000256" key="9">
    <source>
        <dbReference type="ARBA" id="ARBA00023242"/>
    </source>
</evidence>
<evidence type="ECO:0000259" key="14">
    <source>
        <dbReference type="Pfam" id="PF24105"/>
    </source>
</evidence>
<comment type="similarity">
    <text evidence="2 11">Belongs to the WD repeat HIR1 family.</text>
</comment>
<comment type="subcellular location">
    <subcellularLocation>
        <location evidence="1 11">Nucleus</location>
    </subcellularLocation>
</comment>
<evidence type="ECO:0000313" key="16">
    <source>
        <dbReference type="Proteomes" id="UP000237144"/>
    </source>
</evidence>
<dbReference type="PROSITE" id="PS50082">
    <property type="entry name" value="WD_REPEATS_2"/>
    <property type="match status" value="4"/>
</dbReference>
<dbReference type="InterPro" id="IPR055410">
    <property type="entry name" value="Beta-prop_CAF1B_HIR1"/>
</dbReference>
<dbReference type="GO" id="GO:0006355">
    <property type="term" value="P:regulation of DNA-templated transcription"/>
    <property type="evidence" value="ECO:0007669"/>
    <property type="project" value="InterPro"/>
</dbReference>
<keyword evidence="6 11" id="KW-0156">Chromatin regulator</keyword>
<evidence type="ECO:0000256" key="3">
    <source>
        <dbReference type="ARBA" id="ARBA00022491"/>
    </source>
</evidence>
<dbReference type="InterPro" id="IPR011494">
    <property type="entry name" value="HIRA-like_C"/>
</dbReference>
<dbReference type="Pfam" id="PF07569">
    <property type="entry name" value="Hira"/>
    <property type="match status" value="1"/>
</dbReference>